<dbReference type="InterPro" id="IPR018511">
    <property type="entry name" value="Hemolysin-typ_Ca-bd_CS"/>
</dbReference>
<evidence type="ECO:0000256" key="3">
    <source>
        <dbReference type="ARBA" id="ARBA00022525"/>
    </source>
</evidence>
<dbReference type="SUPFAM" id="SSF63829">
    <property type="entry name" value="Calcium-dependent phosphotriesterase"/>
    <property type="match status" value="2"/>
</dbReference>
<dbReference type="InterPro" id="IPR011049">
    <property type="entry name" value="Serralysin-like_metalloprot_C"/>
</dbReference>
<sequence>MPTSYSAPGIMIVDISGQAENAQDVVIQPDGSILIAGFTDHPLDPDYGMDFSLARLRPDGSLDTTYGNAGREEIHKQIPLEKTYTLRVQADGAVVAVHEGHDDTPIVQRWGPDGKADTVFNSNAAASLSSGFGYGPIVEANADGGVQVAAVDGQSLKVTQLLADGTRDMSFGIDGVMTLPAPGTLQSVQGITTLADGSMLVHGAPAFHNSLLKYTASGELDTGFGDNGVLALTSFGSYRGGVAVQDDGKIVMSATTAFDDFTVMRFNADGSPDVSFGDQGLARIDLPGVWAASTEITLLPDGKMLLGGTAFANGGSDFAVVQLNADGSLDTTFGSTDGSARLVGSSGSDLLKGLETDEILRGLAGDDVLQGNLGRDLLSGGAGHDVFKYTSVADSFRTAGTSSSDRILDFNPSEDRIDLSTLGFTGIGDGYDGTLAIRNNADHTRTYLKSFEANAEGQRFELMIDGDFVARLDDSNLVFSAPGSAAQAGPYNGGDLLDSTAPGYMELGLVGMTDQDPTVV</sequence>
<comment type="caution">
    <text evidence="7">The sequence shown here is derived from an EMBL/GenBank/DDBJ whole genome shotgun (WGS) entry which is preliminary data.</text>
</comment>
<comment type="subcellular location">
    <subcellularLocation>
        <location evidence="2">Secreted</location>
    </subcellularLocation>
</comment>
<evidence type="ECO:0000256" key="1">
    <source>
        <dbReference type="ARBA" id="ARBA00001913"/>
    </source>
</evidence>
<dbReference type="Proteomes" id="UP001061999">
    <property type="component" value="Unassembled WGS sequence"/>
</dbReference>
<comment type="cofactor">
    <cofactor evidence="1">
        <name>Ca(2+)</name>
        <dbReference type="ChEBI" id="CHEBI:29108"/>
    </cofactor>
</comment>
<dbReference type="Pfam" id="PF08548">
    <property type="entry name" value="Peptidase_M10_C"/>
    <property type="match status" value="1"/>
</dbReference>
<dbReference type="RefSeq" id="WP_264426436.1">
    <property type="nucleotide sequence ID" value="NZ_JAOSHO010000016.1"/>
</dbReference>
<keyword evidence="3" id="KW-0964">Secreted</keyword>
<dbReference type="NCBIfam" id="TIGR02608">
    <property type="entry name" value="delta_60_rpt"/>
    <property type="match status" value="4"/>
</dbReference>
<keyword evidence="5" id="KW-0106">Calcium</keyword>
<dbReference type="EMBL" id="JAOSHO010000016">
    <property type="protein sequence ID" value="MCW1243362.1"/>
    <property type="molecule type" value="Genomic_DNA"/>
</dbReference>
<reference evidence="7" key="1">
    <citation type="submission" date="2022-07" db="EMBL/GenBank/DDBJ databases">
        <title>Pseudomonas agronomica sp. nov.: a novel bacterium with biotechnological application in the synthesis of biofertilizers from valorized agricultural residues.</title>
        <authorList>
            <person name="Robas M."/>
            <person name="Fernandez V.M."/>
            <person name="Luna L."/>
            <person name="Provanza A."/>
            <person name="Jimenez P.A."/>
        </authorList>
    </citation>
    <scope>NUCLEOTIDE SEQUENCE</scope>
    <source>
        <strain evidence="7">SAICEU22T</strain>
    </source>
</reference>
<evidence type="ECO:0000256" key="5">
    <source>
        <dbReference type="ARBA" id="ARBA00022837"/>
    </source>
</evidence>
<evidence type="ECO:0000313" key="8">
    <source>
        <dbReference type="Proteomes" id="UP001061999"/>
    </source>
</evidence>
<dbReference type="InterPro" id="IPR001343">
    <property type="entry name" value="Hemolysn_Ca-bd"/>
</dbReference>
<dbReference type="Gene3D" id="2.80.10.50">
    <property type="match status" value="2"/>
</dbReference>
<feature type="domain" description="Peptidase M10 serralysin C-terminal" evidence="6">
    <location>
        <begin position="345"/>
        <end position="423"/>
    </location>
</feature>
<evidence type="ECO:0000256" key="4">
    <source>
        <dbReference type="ARBA" id="ARBA00022737"/>
    </source>
</evidence>
<dbReference type="Gene3D" id="2.150.10.10">
    <property type="entry name" value="Serralysin-like metalloprotease, C-terminal"/>
    <property type="match status" value="1"/>
</dbReference>
<accession>A0ABT3F301</accession>
<dbReference type="InterPro" id="IPR013431">
    <property type="entry name" value="Delta_60_rpt"/>
</dbReference>
<dbReference type="PRINTS" id="PR00313">
    <property type="entry name" value="CABNDNGRPT"/>
</dbReference>
<keyword evidence="8" id="KW-1185">Reference proteome</keyword>
<name>A0ABT3F301_9PSED</name>
<dbReference type="SUPFAM" id="SSF51120">
    <property type="entry name" value="beta-Roll"/>
    <property type="match status" value="1"/>
</dbReference>
<evidence type="ECO:0000256" key="2">
    <source>
        <dbReference type="ARBA" id="ARBA00004613"/>
    </source>
</evidence>
<dbReference type="Pfam" id="PF17164">
    <property type="entry name" value="DUF5122"/>
    <property type="match status" value="3"/>
</dbReference>
<dbReference type="InterPro" id="IPR013858">
    <property type="entry name" value="Peptidase_M10B_C"/>
</dbReference>
<evidence type="ECO:0000259" key="6">
    <source>
        <dbReference type="Pfam" id="PF08548"/>
    </source>
</evidence>
<keyword evidence="4" id="KW-0677">Repeat</keyword>
<organism evidence="7 8">
    <name type="scientific">Pseudomonas agronomica</name>
    <dbReference type="NCBI Taxonomy" id="2979328"/>
    <lineage>
        <taxon>Bacteria</taxon>
        <taxon>Pseudomonadati</taxon>
        <taxon>Pseudomonadota</taxon>
        <taxon>Gammaproteobacteria</taxon>
        <taxon>Pseudomonadales</taxon>
        <taxon>Pseudomonadaceae</taxon>
        <taxon>Pseudomonas</taxon>
    </lineage>
</organism>
<proteinExistence type="predicted"/>
<dbReference type="Pfam" id="PF00353">
    <property type="entry name" value="HemolysinCabind"/>
    <property type="match status" value="1"/>
</dbReference>
<evidence type="ECO:0000313" key="7">
    <source>
        <dbReference type="EMBL" id="MCW1243362.1"/>
    </source>
</evidence>
<gene>
    <name evidence="7" type="ORF">OC610_03005</name>
</gene>
<protein>
    <submittedName>
        <fullName evidence="7">Calcium-binding protein</fullName>
    </submittedName>
</protein>
<dbReference type="PROSITE" id="PS00330">
    <property type="entry name" value="HEMOLYSIN_CALCIUM"/>
    <property type="match status" value="1"/>
</dbReference>